<feature type="transmembrane region" description="Helical" evidence="1">
    <location>
        <begin position="122"/>
        <end position="146"/>
    </location>
</feature>
<dbReference type="EMBL" id="WNWW01000379">
    <property type="protein sequence ID" value="KAF3425542.1"/>
    <property type="molecule type" value="Genomic_DNA"/>
</dbReference>
<gene>
    <name evidence="2" type="ORF">E2986_11041</name>
</gene>
<evidence type="ECO:0000256" key="1">
    <source>
        <dbReference type="SAM" id="Phobius"/>
    </source>
</evidence>
<dbReference type="Pfam" id="PF15074">
    <property type="entry name" value="CFAP90"/>
    <property type="match status" value="1"/>
</dbReference>
<keyword evidence="1" id="KW-0472">Membrane</keyword>
<reference evidence="2" key="1">
    <citation type="submission" date="2019-11" db="EMBL/GenBank/DDBJ databases">
        <title>The nuclear and mitochondrial genomes of Frieseomelitta varia - a highly eusocial stingless bee (Meliponini) with a permanently sterile worker caste.</title>
        <authorList>
            <person name="Freitas F.C.P."/>
            <person name="Lourenco A.P."/>
            <person name="Nunes F.M.F."/>
            <person name="Paschoal A.R."/>
            <person name="Abreu F.C.P."/>
            <person name="Barbin F.O."/>
            <person name="Bataglia L."/>
            <person name="Cardoso-Junior C.A.M."/>
            <person name="Cervoni M.S."/>
            <person name="Silva S.R."/>
            <person name="Dalarmi F."/>
            <person name="Del Lama M.A."/>
            <person name="Depintor T.S."/>
            <person name="Ferreira K.M."/>
            <person name="Goria P.S."/>
            <person name="Jaskot M.C."/>
            <person name="Lago D.C."/>
            <person name="Luna-Lucena D."/>
            <person name="Moda L.M."/>
            <person name="Nascimento L."/>
            <person name="Pedrino M."/>
            <person name="Rabico F.O."/>
            <person name="Sanches F.C."/>
            <person name="Santos D.E."/>
            <person name="Santos C.G."/>
            <person name="Vieira J."/>
            <person name="Lopes T.F."/>
            <person name="Barchuk A.R."/>
            <person name="Hartfelder K."/>
            <person name="Simoes Z.L.P."/>
            <person name="Bitondi M.M.G."/>
            <person name="Pinheiro D.G."/>
        </authorList>
    </citation>
    <scope>NUCLEOTIDE SEQUENCE</scope>
    <source>
        <strain evidence="2">USP_RPSP 00005682</strain>
        <tissue evidence="2">Whole individual</tissue>
    </source>
</reference>
<evidence type="ECO:0000313" key="2">
    <source>
        <dbReference type="EMBL" id="KAF3425542.1"/>
    </source>
</evidence>
<name>A0A833S9K2_9HYME</name>
<organism evidence="2 3">
    <name type="scientific">Frieseomelitta varia</name>
    <dbReference type="NCBI Taxonomy" id="561572"/>
    <lineage>
        <taxon>Eukaryota</taxon>
        <taxon>Metazoa</taxon>
        <taxon>Ecdysozoa</taxon>
        <taxon>Arthropoda</taxon>
        <taxon>Hexapoda</taxon>
        <taxon>Insecta</taxon>
        <taxon>Pterygota</taxon>
        <taxon>Neoptera</taxon>
        <taxon>Endopterygota</taxon>
        <taxon>Hymenoptera</taxon>
        <taxon>Apocrita</taxon>
        <taxon>Aculeata</taxon>
        <taxon>Apoidea</taxon>
        <taxon>Anthophila</taxon>
        <taxon>Apidae</taxon>
        <taxon>Frieseomelitta</taxon>
    </lineage>
</organism>
<keyword evidence="1" id="KW-0812">Transmembrane</keyword>
<accession>A0A833S9K2</accession>
<sequence>MAETEYVIPWVQMRAKREYILKASKQYPVLEPFAPRHSITYFNNNKEESGKSAYKRLHSLDFDLSKPRCDRTKPDLYWLEISRENKGHKVPMTTNLWYGRPNRVQVDFPETKFNRSSKMQEFYTRFGFSLSLLSAIFDKLIAVAFLGYQLILEYFFLCHDVPERSTDLESTLLDRSN</sequence>
<comment type="caution">
    <text evidence="2">The sequence shown here is derived from an EMBL/GenBank/DDBJ whole genome shotgun (WGS) entry which is preliminary data.</text>
</comment>
<keyword evidence="1" id="KW-1133">Transmembrane helix</keyword>
<dbReference type="Proteomes" id="UP000655588">
    <property type="component" value="Unassembled WGS sequence"/>
</dbReference>
<protein>
    <submittedName>
        <fullName evidence="2">Uncharacterized protein</fullName>
    </submittedName>
</protein>
<evidence type="ECO:0000313" key="3">
    <source>
        <dbReference type="Proteomes" id="UP000655588"/>
    </source>
</evidence>
<dbReference type="InterPro" id="IPR027901">
    <property type="entry name" value="CFAP90"/>
</dbReference>
<proteinExistence type="predicted"/>
<keyword evidence="3" id="KW-1185">Reference proteome</keyword>
<dbReference type="AlphaFoldDB" id="A0A833S9K2"/>